<dbReference type="PANTHER" id="PTHR12100:SF1">
    <property type="entry name" value="RECYCLIN-1"/>
    <property type="match status" value="1"/>
</dbReference>
<dbReference type="GO" id="GO:0006893">
    <property type="term" value="P:Golgi to plasma membrane transport"/>
    <property type="evidence" value="ECO:0007669"/>
    <property type="project" value="TreeGrafter"/>
</dbReference>
<organism evidence="2 3">
    <name type="scientific">[Candida] railenensis</name>
    <dbReference type="NCBI Taxonomy" id="45579"/>
    <lineage>
        <taxon>Eukaryota</taxon>
        <taxon>Fungi</taxon>
        <taxon>Dikarya</taxon>
        <taxon>Ascomycota</taxon>
        <taxon>Saccharomycotina</taxon>
        <taxon>Pichiomycetes</taxon>
        <taxon>Debaryomycetaceae</taxon>
        <taxon>Kurtzmaniella</taxon>
    </lineage>
</organism>
<gene>
    <name evidence="2" type="ORF">CLIB1423_03S01486</name>
</gene>
<dbReference type="SUPFAM" id="SSF81383">
    <property type="entry name" value="F-box domain"/>
    <property type="match status" value="1"/>
</dbReference>
<reference evidence="2" key="1">
    <citation type="submission" date="2022-03" db="EMBL/GenBank/DDBJ databases">
        <authorList>
            <person name="Legras J.-L."/>
            <person name="Devillers H."/>
            <person name="Grondin C."/>
        </authorList>
    </citation>
    <scope>NUCLEOTIDE SEQUENCE</scope>
    <source>
        <strain evidence="2">CLIB 1423</strain>
    </source>
</reference>
<dbReference type="Pfam" id="PF07393">
    <property type="entry name" value="Sec10_HB"/>
    <property type="match status" value="1"/>
</dbReference>
<comment type="caution">
    <text evidence="2">The sequence shown here is derived from an EMBL/GenBank/DDBJ whole genome shotgun (WGS) entry which is preliminary data.</text>
</comment>
<evidence type="ECO:0000259" key="1">
    <source>
        <dbReference type="PROSITE" id="PS50181"/>
    </source>
</evidence>
<accession>A0A9P0QMC7</accession>
<dbReference type="GO" id="GO:0006887">
    <property type="term" value="P:exocytosis"/>
    <property type="evidence" value="ECO:0007669"/>
    <property type="project" value="TreeGrafter"/>
</dbReference>
<evidence type="ECO:0000313" key="3">
    <source>
        <dbReference type="Proteomes" id="UP000837801"/>
    </source>
</evidence>
<dbReference type="InterPro" id="IPR001810">
    <property type="entry name" value="F-box_dom"/>
</dbReference>
<dbReference type="InterPro" id="IPR048627">
    <property type="entry name" value="Sec10_HB"/>
</dbReference>
<dbReference type="AlphaFoldDB" id="A0A9P0QMC7"/>
<keyword evidence="3" id="KW-1185">Reference proteome</keyword>
<evidence type="ECO:0000313" key="2">
    <source>
        <dbReference type="EMBL" id="CAH2351225.1"/>
    </source>
</evidence>
<dbReference type="PROSITE" id="PS50181">
    <property type="entry name" value="FBOX"/>
    <property type="match status" value="1"/>
</dbReference>
<dbReference type="Proteomes" id="UP000837801">
    <property type="component" value="Unassembled WGS sequence"/>
</dbReference>
<dbReference type="OrthoDB" id="5554140at2759"/>
<sequence length="825" mass="94147">MSQVIWNADIDVYNPQVIPLSVARSIAKCLDIQDLIAFSQVSKNTYKAVKDPHLWISKLKLMSVWDTAFIPEKGSPFNAKQFLSENFHNSLTCFDTIAKSPKLAQMQVILIHKCLQSYYIDLRSNKPYEKLKIFKDFTTPIEQAKIFQNLLNFNNIDLDNESHELIRDKIMSILEMFENALLRELEIHFDIEDYSKTKEFVSILLSLGNEQTVIDFFLQKTIFDNEQESEVFNVQLFDHESFFHDDTADDGTTVIWKLNLQAFENFTLDLAKTFNNEAAIIDLVFPEDTPMMYKVSEELISNQLMELIMILISTSKKKGCYLILVPTLYNYLINNFVSKLKPSSNVGESYLQLVRELIDMSYESFAVEYVREEGQTFKSFTTSVIQRWQNSINEREQQTVQNILKNVRVENKNDFLSSFKKVFTIGVGNTSGSNTGDESGNNGEEDENYSEIVAKTKILAENIKSLNKIFSIETSMEILNEAKICLHRLSSFKEFSIAGIRAEIYSGMQDIFISLIESVGNEHVKLGFEKALEYLNTYKPRDLRDIATAEAAVGTTSVAGSNSESALTDQDPLVLFSELINMADLIIQMIDIFYKEEFINTNIVKIENSILNPSLQHKKKFEGIVDTYVADGLNIGIDLLMDQVENIFNVYLSDEDYNPSSSSTVVIGPTDAAQRVIRVLDENIDLLVGCTDKSIVEVFQKEISERFFQLIVKTLKKSTISVNGAMNLISDLNLYHDFIVEHIRSNKKLVIPLYQALKKVGSIYLISGQDSKAIGKLVSDLSKFNGIFGQEEIYEFVQRRQDWLLIKRHVEKVIYGLSLVDCSIV</sequence>
<dbReference type="GO" id="GO:0000145">
    <property type="term" value="C:exocyst"/>
    <property type="evidence" value="ECO:0007669"/>
    <property type="project" value="TreeGrafter"/>
</dbReference>
<protein>
    <submittedName>
        <fullName evidence="2">Recyclin-1</fullName>
    </submittedName>
</protein>
<name>A0A9P0QMC7_9ASCO</name>
<dbReference type="PANTHER" id="PTHR12100">
    <property type="entry name" value="SEC10"/>
    <property type="match status" value="1"/>
</dbReference>
<proteinExistence type="predicted"/>
<feature type="domain" description="F-box" evidence="1">
    <location>
        <begin position="12"/>
        <end position="58"/>
    </location>
</feature>
<dbReference type="EMBL" id="CAKXYY010000003">
    <property type="protein sequence ID" value="CAH2351225.1"/>
    <property type="molecule type" value="Genomic_DNA"/>
</dbReference>
<dbReference type="InterPro" id="IPR036047">
    <property type="entry name" value="F-box-like_dom_sf"/>
</dbReference>
<dbReference type="Pfam" id="PF00646">
    <property type="entry name" value="F-box"/>
    <property type="match status" value="1"/>
</dbReference>
<dbReference type="InterPro" id="IPR009976">
    <property type="entry name" value="Sec10-like"/>
</dbReference>